<dbReference type="OrthoDB" id="6612236at2759"/>
<evidence type="ECO:0000313" key="2">
    <source>
        <dbReference type="Proteomes" id="UP000691718"/>
    </source>
</evidence>
<comment type="caution">
    <text evidence="1">The sequence shown here is derived from an EMBL/GenBank/DDBJ whole genome shotgun (WGS) entry which is preliminary data.</text>
</comment>
<dbReference type="AlphaFoldDB" id="A0A8S3X9V3"/>
<accession>A0A8S3X9V3</accession>
<dbReference type="Proteomes" id="UP000691718">
    <property type="component" value="Unassembled WGS sequence"/>
</dbReference>
<sequence>MTPEYCIYGYAYFKYTETLLCIGLRPIGFPEKDRRERDIDVLLNRFVEDVLGTIEAKGDGDQINRLNEIPVDKIPDR</sequence>
<gene>
    <name evidence="1" type="ORF">PAPOLLO_LOCUS14934</name>
</gene>
<evidence type="ECO:0000313" key="1">
    <source>
        <dbReference type="EMBL" id="CAG5007495.1"/>
    </source>
</evidence>
<protein>
    <submittedName>
        <fullName evidence="1">(apollo) hypothetical protein</fullName>
    </submittedName>
</protein>
<proteinExistence type="predicted"/>
<keyword evidence="2" id="KW-1185">Reference proteome</keyword>
<name>A0A8S3X9V3_PARAO</name>
<dbReference type="EMBL" id="CAJQZP010000989">
    <property type="protein sequence ID" value="CAG5007495.1"/>
    <property type="molecule type" value="Genomic_DNA"/>
</dbReference>
<organism evidence="1 2">
    <name type="scientific">Parnassius apollo</name>
    <name type="common">Apollo butterfly</name>
    <name type="synonym">Papilio apollo</name>
    <dbReference type="NCBI Taxonomy" id="110799"/>
    <lineage>
        <taxon>Eukaryota</taxon>
        <taxon>Metazoa</taxon>
        <taxon>Ecdysozoa</taxon>
        <taxon>Arthropoda</taxon>
        <taxon>Hexapoda</taxon>
        <taxon>Insecta</taxon>
        <taxon>Pterygota</taxon>
        <taxon>Neoptera</taxon>
        <taxon>Endopterygota</taxon>
        <taxon>Lepidoptera</taxon>
        <taxon>Glossata</taxon>
        <taxon>Ditrysia</taxon>
        <taxon>Papilionoidea</taxon>
        <taxon>Papilionidae</taxon>
        <taxon>Parnassiinae</taxon>
        <taxon>Parnassini</taxon>
        <taxon>Parnassius</taxon>
        <taxon>Parnassius</taxon>
    </lineage>
</organism>
<reference evidence="1" key="1">
    <citation type="submission" date="2021-04" db="EMBL/GenBank/DDBJ databases">
        <authorList>
            <person name="Tunstrom K."/>
        </authorList>
    </citation>
    <scope>NUCLEOTIDE SEQUENCE</scope>
</reference>